<dbReference type="Proteomes" id="UP000242164">
    <property type="component" value="Unassembled WGS sequence"/>
</dbReference>
<reference evidence="1 2" key="1">
    <citation type="submission" date="2016-08" db="EMBL/GenBank/DDBJ databases">
        <authorList>
            <person name="Loux V."/>
            <person name="Rue O."/>
        </authorList>
    </citation>
    <scope>NUCLEOTIDE SEQUENCE [LARGE SCALE GENOMIC DNA]</scope>
    <source>
        <strain evidence="1 2">AFSSA_08CEB44bac</strain>
    </source>
</reference>
<dbReference type="EMBL" id="FMIK01000021">
    <property type="protein sequence ID" value="SCL89676.1"/>
    <property type="molecule type" value="Genomic_DNA"/>
</dbReference>
<evidence type="ECO:0000313" key="2">
    <source>
        <dbReference type="Proteomes" id="UP000242164"/>
    </source>
</evidence>
<dbReference type="AlphaFoldDB" id="A0AAX2CGX2"/>
<gene>
    <name evidence="1" type="ORF">BCB44BAC_01584</name>
</gene>
<dbReference type="RefSeq" id="WP_087098407.1">
    <property type="nucleotide sequence ID" value="NZ_CP066179.1"/>
</dbReference>
<organism evidence="1 2">
    <name type="scientific">Bacillus cytotoxicus</name>
    <dbReference type="NCBI Taxonomy" id="580165"/>
    <lineage>
        <taxon>Bacteria</taxon>
        <taxon>Bacillati</taxon>
        <taxon>Bacillota</taxon>
        <taxon>Bacilli</taxon>
        <taxon>Bacillales</taxon>
        <taxon>Bacillaceae</taxon>
        <taxon>Bacillus</taxon>
        <taxon>Bacillus cereus group</taxon>
    </lineage>
</organism>
<sequence>MNLILKAENKLLNIDNTIYIENIFNKSVTKIKVNESIDDARLQKMMYEGIEINKLKDWDSEEGKVLISIFKSVPEKFLLSKDIKVLSKELNIRNVFLLCEQTGTPIEDLLNYRESLENTCIYILGDKNNLLSTILENNGFHVVDTIENVNKRIIGVVEKEFLNSDLDMLDGFDCILPYSVTEMTLGPCIFSLAEFPKEQLGTNVRKSSDSQVIPSYANMLTIYSLLINNLIFLINNTHQKLYVDAALPINRFFHLKLPDMKLVAKTVF</sequence>
<comment type="caution">
    <text evidence="1">The sequence shown here is derived from an EMBL/GenBank/DDBJ whole genome shotgun (WGS) entry which is preliminary data.</text>
</comment>
<accession>A0AAX2CGX2</accession>
<name>A0AAX2CGX2_9BACI</name>
<evidence type="ECO:0000313" key="1">
    <source>
        <dbReference type="EMBL" id="SCL89676.1"/>
    </source>
</evidence>
<protein>
    <submittedName>
        <fullName evidence="1">Uncharacterized protein</fullName>
    </submittedName>
</protein>
<proteinExistence type="predicted"/>